<keyword evidence="8 13" id="KW-0663">Pyridoxal phosphate</keyword>
<evidence type="ECO:0000256" key="13">
    <source>
        <dbReference type="HAMAP-Rule" id="MF_00331"/>
    </source>
</evidence>
<accession>A0A930UB25</accession>
<evidence type="ECO:0000256" key="7">
    <source>
        <dbReference type="ARBA" id="ARBA00022723"/>
    </source>
</evidence>
<dbReference type="Proteomes" id="UP000604381">
    <property type="component" value="Unassembled WGS sequence"/>
</dbReference>
<dbReference type="InterPro" id="IPR015421">
    <property type="entry name" value="PyrdxlP-dep_Trfase_major"/>
</dbReference>
<evidence type="ECO:0000256" key="4">
    <source>
        <dbReference type="ARBA" id="ARBA00012239"/>
    </source>
</evidence>
<dbReference type="NCBIfam" id="NF010611">
    <property type="entry name" value="PRK14012.1"/>
    <property type="match status" value="1"/>
</dbReference>
<evidence type="ECO:0000256" key="10">
    <source>
        <dbReference type="ARBA" id="ARBA00023014"/>
    </source>
</evidence>
<comment type="subunit">
    <text evidence="13">Homodimer. Forms a heterotetramer with IscU, interacts with other sulfur acceptors.</text>
</comment>
<feature type="domain" description="Aminotransferase class V" evidence="15">
    <location>
        <begin position="7"/>
        <end position="371"/>
    </location>
</feature>
<dbReference type="InterPro" id="IPR015424">
    <property type="entry name" value="PyrdxlP-dep_Trfase"/>
</dbReference>
<dbReference type="Gene3D" id="3.90.1150.10">
    <property type="entry name" value="Aspartate Aminotransferase, domain 1"/>
    <property type="match status" value="1"/>
</dbReference>
<feature type="active site" description="Cysteine persulfide intermediate" evidence="13">
    <location>
        <position position="330"/>
    </location>
</feature>
<dbReference type="GO" id="GO:0031071">
    <property type="term" value="F:cysteine desulfurase activity"/>
    <property type="evidence" value="ECO:0007669"/>
    <property type="project" value="UniProtKB-UniRule"/>
</dbReference>
<evidence type="ECO:0000256" key="12">
    <source>
        <dbReference type="ARBA" id="ARBA00072125"/>
    </source>
</evidence>
<keyword evidence="9 13" id="KW-0408">Iron</keyword>
<protein>
    <recommendedName>
        <fullName evidence="12 13">Cysteine desulfurase IscS</fullName>
        <ecNumber evidence="4 13">2.8.1.7</ecNumber>
    </recommendedName>
</protein>
<dbReference type="PANTHER" id="PTHR11601">
    <property type="entry name" value="CYSTEINE DESULFURYLASE FAMILY MEMBER"/>
    <property type="match status" value="1"/>
</dbReference>
<evidence type="ECO:0000256" key="3">
    <source>
        <dbReference type="ARBA" id="ARBA00006490"/>
    </source>
</evidence>
<name>A0A930UB25_9GAMM</name>
<keyword evidence="17" id="KW-1185">Reference proteome</keyword>
<dbReference type="GO" id="GO:0044571">
    <property type="term" value="P:[2Fe-2S] cluster assembly"/>
    <property type="evidence" value="ECO:0007669"/>
    <property type="project" value="UniProtKB-UniRule"/>
</dbReference>
<dbReference type="InterPro" id="IPR015422">
    <property type="entry name" value="PyrdxlP-dep_Trfase_small"/>
</dbReference>
<keyword evidence="13" id="KW-0963">Cytoplasm</keyword>
<comment type="similarity">
    <text evidence="3 13">Belongs to the class-V pyridoxal-phosphate-dependent aminotransferase family. NifS/IscS subfamily.</text>
</comment>
<feature type="binding site" evidence="13">
    <location>
        <begin position="77"/>
        <end position="78"/>
    </location>
    <ligand>
        <name>pyridoxal 5'-phosphate</name>
        <dbReference type="ChEBI" id="CHEBI:597326"/>
    </ligand>
</feature>
<dbReference type="FunFam" id="3.90.1150.10:FF:000002">
    <property type="entry name" value="Cysteine desulfurase IscS"/>
    <property type="match status" value="1"/>
</dbReference>
<dbReference type="FunFam" id="3.40.640.10:FF:000003">
    <property type="entry name" value="Cysteine desulfurase IscS"/>
    <property type="match status" value="1"/>
</dbReference>
<evidence type="ECO:0000256" key="11">
    <source>
        <dbReference type="ARBA" id="ARBA00050776"/>
    </source>
</evidence>
<dbReference type="InterPro" id="IPR010240">
    <property type="entry name" value="Cys_deSase_IscS"/>
</dbReference>
<feature type="modified residue" description="N6-(pyridoxal phosphate)lysine" evidence="13">
    <location>
        <position position="208"/>
    </location>
</feature>
<evidence type="ECO:0000259" key="15">
    <source>
        <dbReference type="Pfam" id="PF00266"/>
    </source>
</evidence>
<evidence type="ECO:0000256" key="1">
    <source>
        <dbReference type="ARBA" id="ARBA00001933"/>
    </source>
</evidence>
<dbReference type="GO" id="GO:0030170">
    <property type="term" value="F:pyridoxal phosphate binding"/>
    <property type="evidence" value="ECO:0007669"/>
    <property type="project" value="UniProtKB-UniRule"/>
</dbReference>
<feature type="binding site" evidence="13">
    <location>
        <position position="185"/>
    </location>
    <ligand>
        <name>pyridoxal 5'-phosphate</name>
        <dbReference type="ChEBI" id="CHEBI:597326"/>
    </ligand>
</feature>
<dbReference type="NCBIfam" id="TIGR02006">
    <property type="entry name" value="IscS"/>
    <property type="match status" value="1"/>
</dbReference>
<gene>
    <name evidence="13" type="primary">iscS</name>
    <name evidence="16" type="ORF">ISN26_00795</name>
</gene>
<evidence type="ECO:0000313" key="16">
    <source>
        <dbReference type="EMBL" id="MBF2734630.1"/>
    </source>
</evidence>
<reference evidence="16" key="1">
    <citation type="submission" date="2020-10" db="EMBL/GenBank/DDBJ databases">
        <title>An improved Amphimedon queenslandica hologenome assembly reveals how three proteobacterial symbionts can extend the metabolic phenotypic of their marine sponge host.</title>
        <authorList>
            <person name="Degnan B."/>
            <person name="Degnan S."/>
            <person name="Xiang X."/>
        </authorList>
    </citation>
    <scope>NUCLEOTIDE SEQUENCE</scope>
    <source>
        <strain evidence="16">AqS2</strain>
    </source>
</reference>
<keyword evidence="10 13" id="KW-0411">Iron-sulfur</keyword>
<sequence length="406" mass="45468">MSSKRPIYFDYSATTPVDPRVAEKMMSFMTAEGVYGNPASRSHAYGWEAEKAVEEAREEVAKLLNADPREIVWTSGATESDNLALKGAARFYSKKGKHLITLKTEHKAVLDVMRDLEREGFEVTYLDPDENGLLAPEALAKAIREDTVLASVMWVNNEIGVVQDVKAMGEICRENKVIFHVDAAQAPGKVKMDLQDVKIDLLSLSAHKAYGPKGMGALYVRRKPRVRLEAQMHGGGHERGMRSGTLATHQIVGMGEAFRLCREEFDAEYDHVKKLRDRFYAGIKDIEEIYVNGDLEQRVPHNLNVSFNFVEGESLIMSIKDVAVSSGSACTSASLEPSYVLRALGRNDELAHSSIRFSFGRFTTEADVDFLIELLHKRIGHLRDLSPLWEMHKEGVDLNTVEWTAH</sequence>
<proteinExistence type="inferred from homology"/>
<dbReference type="PROSITE" id="PS00595">
    <property type="entry name" value="AA_TRANSFER_CLASS_5"/>
    <property type="match status" value="1"/>
</dbReference>
<feature type="binding site" evidence="13">
    <location>
        <position position="157"/>
    </location>
    <ligand>
        <name>pyridoxal 5'-phosphate</name>
        <dbReference type="ChEBI" id="CHEBI:597326"/>
    </ligand>
</feature>
<dbReference type="InterPro" id="IPR000192">
    <property type="entry name" value="Aminotrans_V_dom"/>
</dbReference>
<dbReference type="EMBL" id="JADHEI010000009">
    <property type="protein sequence ID" value="MBF2734630.1"/>
    <property type="molecule type" value="Genomic_DNA"/>
</dbReference>
<evidence type="ECO:0000313" key="17">
    <source>
        <dbReference type="Proteomes" id="UP000604381"/>
    </source>
</evidence>
<evidence type="ECO:0000256" key="6">
    <source>
        <dbReference type="ARBA" id="ARBA00022714"/>
    </source>
</evidence>
<dbReference type="PIRSF" id="PIRSF005572">
    <property type="entry name" value="NifS"/>
    <property type="match status" value="1"/>
</dbReference>
<dbReference type="Gene3D" id="3.40.640.10">
    <property type="entry name" value="Type I PLP-dependent aspartate aminotransferase-like (Major domain)"/>
    <property type="match status" value="1"/>
</dbReference>
<feature type="binding site" evidence="13">
    <location>
        <begin position="205"/>
        <end position="207"/>
    </location>
    <ligand>
        <name>pyridoxal 5'-phosphate</name>
        <dbReference type="ChEBI" id="CHEBI:597326"/>
    </ligand>
</feature>
<organism evidence="16 17">
    <name type="scientific">Candidatus Amphirhobacter heronislandensis</name>
    <dbReference type="NCBI Taxonomy" id="1732024"/>
    <lineage>
        <taxon>Bacteria</taxon>
        <taxon>Pseudomonadati</taxon>
        <taxon>Pseudomonadota</taxon>
        <taxon>Gammaproteobacteria</taxon>
        <taxon>Candidatus Tethybacterales</taxon>
        <taxon>Candidatus Tethybacteraceae</taxon>
        <taxon>Candidatus Amphirhobacter</taxon>
    </lineage>
</organism>
<evidence type="ECO:0000256" key="8">
    <source>
        <dbReference type="ARBA" id="ARBA00022898"/>
    </source>
</evidence>
<dbReference type="SUPFAM" id="SSF53383">
    <property type="entry name" value="PLP-dependent transferases"/>
    <property type="match status" value="1"/>
</dbReference>
<dbReference type="EC" id="2.8.1.7" evidence="4 13"/>
<evidence type="ECO:0000256" key="14">
    <source>
        <dbReference type="RuleBase" id="RU004504"/>
    </source>
</evidence>
<dbReference type="GO" id="GO:1990221">
    <property type="term" value="C:L-cysteine desulfurase complex"/>
    <property type="evidence" value="ECO:0007669"/>
    <property type="project" value="UniProtKB-ARBA"/>
</dbReference>
<dbReference type="InterPro" id="IPR020578">
    <property type="entry name" value="Aminotrans_V_PyrdxlP_BS"/>
</dbReference>
<comment type="catalytic activity">
    <reaction evidence="11 13">
        <text>(sulfur carrier)-H + L-cysteine = (sulfur carrier)-SH + L-alanine</text>
        <dbReference type="Rhea" id="RHEA:43892"/>
        <dbReference type="Rhea" id="RHEA-COMP:14737"/>
        <dbReference type="Rhea" id="RHEA-COMP:14739"/>
        <dbReference type="ChEBI" id="CHEBI:29917"/>
        <dbReference type="ChEBI" id="CHEBI:35235"/>
        <dbReference type="ChEBI" id="CHEBI:57972"/>
        <dbReference type="ChEBI" id="CHEBI:64428"/>
        <dbReference type="EC" id="2.8.1.7"/>
    </reaction>
</comment>
<keyword evidence="6 13" id="KW-0001">2Fe-2S</keyword>
<evidence type="ECO:0000256" key="2">
    <source>
        <dbReference type="ARBA" id="ARBA00005151"/>
    </source>
</evidence>
<comment type="pathway">
    <text evidence="2 13">Cofactor biosynthesis; iron-sulfur cluster biosynthesis.</text>
</comment>
<dbReference type="GO" id="GO:0051537">
    <property type="term" value="F:2 iron, 2 sulfur cluster binding"/>
    <property type="evidence" value="ECO:0007669"/>
    <property type="project" value="UniProtKB-UniRule"/>
</dbReference>
<dbReference type="PANTHER" id="PTHR11601:SF34">
    <property type="entry name" value="CYSTEINE DESULFURASE"/>
    <property type="match status" value="1"/>
</dbReference>
<evidence type="ECO:0000256" key="9">
    <source>
        <dbReference type="ARBA" id="ARBA00023004"/>
    </source>
</evidence>
<keyword evidence="7 13" id="KW-0479">Metal-binding</keyword>
<dbReference type="HAMAP" id="MF_00331">
    <property type="entry name" value="Cys_desulf_IscS"/>
    <property type="match status" value="1"/>
</dbReference>
<feature type="binding site" evidence="13">
    <location>
        <position position="245"/>
    </location>
    <ligand>
        <name>pyridoxal 5'-phosphate</name>
        <dbReference type="ChEBI" id="CHEBI:597326"/>
    </ligand>
</feature>
<dbReference type="GO" id="GO:0046872">
    <property type="term" value="F:metal ion binding"/>
    <property type="evidence" value="ECO:0007669"/>
    <property type="project" value="UniProtKB-KW"/>
</dbReference>
<dbReference type="Pfam" id="PF00266">
    <property type="entry name" value="Aminotran_5"/>
    <property type="match status" value="1"/>
</dbReference>
<evidence type="ECO:0000256" key="5">
    <source>
        <dbReference type="ARBA" id="ARBA00022679"/>
    </source>
</evidence>
<keyword evidence="5 13" id="KW-0808">Transferase</keyword>
<dbReference type="AlphaFoldDB" id="A0A930UB25"/>
<comment type="subcellular location">
    <subcellularLocation>
        <location evidence="13">Cytoplasm</location>
    </subcellularLocation>
</comment>
<comment type="caution">
    <text evidence="16">The sequence shown here is derived from an EMBL/GenBank/DDBJ whole genome shotgun (WGS) entry which is preliminary data.</text>
</comment>
<comment type="function">
    <text evidence="13">Master enzyme that delivers sulfur to a number of partners involved in Fe-S cluster assembly, tRNA modification or cofactor biosynthesis. Catalyzes the removal of elemental sulfur atoms from cysteine to produce alanine. Functions as a sulfur delivery protein for Fe-S cluster synthesis onto IscU, an Fe-S scaffold assembly protein, as well as other S acceptor proteins.</text>
</comment>
<dbReference type="InterPro" id="IPR016454">
    <property type="entry name" value="Cysteine_dSase"/>
</dbReference>
<feature type="binding site" description="via persulfide group" evidence="13">
    <location>
        <position position="330"/>
    </location>
    <ligand>
        <name>[2Fe-2S] cluster</name>
        <dbReference type="ChEBI" id="CHEBI:190135"/>
        <note>ligand shared with IscU</note>
    </ligand>
</feature>
<comment type="cofactor">
    <cofactor evidence="1 13 14">
        <name>pyridoxal 5'-phosphate</name>
        <dbReference type="ChEBI" id="CHEBI:597326"/>
    </cofactor>
</comment>